<comment type="caution">
    <text evidence="1">The sequence shown here is derived from an EMBL/GenBank/DDBJ whole genome shotgun (WGS) entry which is preliminary data.</text>
</comment>
<evidence type="ECO:0000313" key="2">
    <source>
        <dbReference type="Proteomes" id="UP001163603"/>
    </source>
</evidence>
<reference evidence="2" key="1">
    <citation type="journal article" date="2023" name="G3 (Bethesda)">
        <title>Genome assembly and association tests identify interacting loci associated with vigor, precocity, and sex in interspecific pistachio rootstocks.</title>
        <authorList>
            <person name="Palmer W."/>
            <person name="Jacygrad E."/>
            <person name="Sagayaradj S."/>
            <person name="Cavanaugh K."/>
            <person name="Han R."/>
            <person name="Bertier L."/>
            <person name="Beede B."/>
            <person name="Kafkas S."/>
            <person name="Golino D."/>
            <person name="Preece J."/>
            <person name="Michelmore R."/>
        </authorList>
    </citation>
    <scope>NUCLEOTIDE SEQUENCE [LARGE SCALE GENOMIC DNA]</scope>
</reference>
<gene>
    <name evidence="1" type="ORF">Pint_15868</name>
</gene>
<dbReference type="Proteomes" id="UP001163603">
    <property type="component" value="Chromosome 2"/>
</dbReference>
<proteinExistence type="predicted"/>
<keyword evidence="2" id="KW-1185">Reference proteome</keyword>
<organism evidence="1 2">
    <name type="scientific">Pistacia integerrima</name>
    <dbReference type="NCBI Taxonomy" id="434235"/>
    <lineage>
        <taxon>Eukaryota</taxon>
        <taxon>Viridiplantae</taxon>
        <taxon>Streptophyta</taxon>
        <taxon>Embryophyta</taxon>
        <taxon>Tracheophyta</taxon>
        <taxon>Spermatophyta</taxon>
        <taxon>Magnoliopsida</taxon>
        <taxon>eudicotyledons</taxon>
        <taxon>Gunneridae</taxon>
        <taxon>Pentapetalae</taxon>
        <taxon>rosids</taxon>
        <taxon>malvids</taxon>
        <taxon>Sapindales</taxon>
        <taxon>Anacardiaceae</taxon>
        <taxon>Pistacia</taxon>
    </lineage>
</organism>
<name>A0ACC0ZE32_9ROSI</name>
<dbReference type="EMBL" id="CM047737">
    <property type="protein sequence ID" value="KAJ0048798.1"/>
    <property type="molecule type" value="Genomic_DNA"/>
</dbReference>
<protein>
    <submittedName>
        <fullName evidence="1">Uncharacterized protein</fullName>
    </submittedName>
</protein>
<accession>A0ACC0ZE32</accession>
<sequence>MDLSSHSQTQNHHQPQQLPETAVSNLSGVLPLRKEVAGVQIKEAGRPHLGQQQPSAYYPALNPMVAAAVVALSQLAQFSGMMDVAERALAGLHAMVRIVSFPGREVADEVVVMKGLATIILQLFYRRGHSRGRGSSGPKRFSPRGELSTSSGPESSAAQEAGLTNENAEPPTDAPEKAVELLPESSLSAAPEKVVLSMGPTKAAWCELCRVNCTSLEILEQHKNGKRHKKNLQRTEELRKIVKPITEVQNEQEPVAESKIEVPQHQKFAQGGQENDSAGNIGTETIHDKNKMEADNQNNAEEQSEVPAKEFSDLQAGKPRMDADNWRCGMKWKMRGGGGGKRMKMFGSSRQPMEPPKPKVVIPLICDLCNVKCDTREVFDRHLSGKKHIAKLKRFEGHQAMYGPMGYPPNPIAQTLYHSEGHHQPPVYGSHGLFPPSCPYMSPQTHQAAVESSGMDNVFQQYPTDQAESATESGGHNTGLVVIETQQQVATVEPEIRQPSTT</sequence>
<evidence type="ECO:0000313" key="1">
    <source>
        <dbReference type="EMBL" id="KAJ0048798.1"/>
    </source>
</evidence>